<dbReference type="Gene3D" id="3.40.50.720">
    <property type="entry name" value="NAD(P)-binding Rossmann-like Domain"/>
    <property type="match status" value="1"/>
</dbReference>
<feature type="domain" description="Ketopantoate reductase C-terminal" evidence="6">
    <location>
        <begin position="177"/>
        <end position="301"/>
    </location>
</feature>
<feature type="domain" description="Ketopantoate reductase N-terminal" evidence="5">
    <location>
        <begin position="3"/>
        <end position="150"/>
    </location>
</feature>
<gene>
    <name evidence="7" type="ORF">NZD86_15495</name>
</gene>
<dbReference type="Gene3D" id="1.10.1040.10">
    <property type="entry name" value="N-(1-d-carboxylethyl)-l-norvaline Dehydrogenase, domain 2"/>
    <property type="match status" value="1"/>
</dbReference>
<dbReference type="EC" id="1.1.1.169" evidence="4"/>
<evidence type="ECO:0000256" key="2">
    <source>
        <dbReference type="ARBA" id="ARBA00022857"/>
    </source>
</evidence>
<organism evidence="7 8">
    <name type="scientific">Alicyclobacillus dauci</name>
    <dbReference type="NCBI Taxonomy" id="1475485"/>
    <lineage>
        <taxon>Bacteria</taxon>
        <taxon>Bacillati</taxon>
        <taxon>Bacillota</taxon>
        <taxon>Bacilli</taxon>
        <taxon>Bacillales</taxon>
        <taxon>Alicyclobacillaceae</taxon>
        <taxon>Alicyclobacillus</taxon>
    </lineage>
</organism>
<dbReference type="PANTHER" id="PTHR21708:SF26">
    <property type="entry name" value="2-DEHYDROPANTOATE 2-REDUCTASE"/>
    <property type="match status" value="1"/>
</dbReference>
<evidence type="ECO:0000259" key="6">
    <source>
        <dbReference type="Pfam" id="PF08546"/>
    </source>
</evidence>
<comment type="similarity">
    <text evidence="1 4">Belongs to the ketopantoate reductase family.</text>
</comment>
<evidence type="ECO:0000259" key="5">
    <source>
        <dbReference type="Pfam" id="PF02558"/>
    </source>
</evidence>
<evidence type="ECO:0000313" key="8">
    <source>
        <dbReference type="Proteomes" id="UP001164803"/>
    </source>
</evidence>
<dbReference type="InterPro" id="IPR013332">
    <property type="entry name" value="KPR_N"/>
</dbReference>
<proteinExistence type="inferred from homology"/>
<dbReference type="InterPro" id="IPR051402">
    <property type="entry name" value="KPR-Related"/>
</dbReference>
<accession>A0ABY6YYM2</accession>
<evidence type="ECO:0000256" key="3">
    <source>
        <dbReference type="ARBA" id="ARBA00023002"/>
    </source>
</evidence>
<dbReference type="Proteomes" id="UP001164803">
    <property type="component" value="Chromosome"/>
</dbReference>
<dbReference type="EMBL" id="CP104064">
    <property type="protein sequence ID" value="WAH35671.1"/>
    <property type="molecule type" value="Genomic_DNA"/>
</dbReference>
<dbReference type="InterPro" id="IPR003710">
    <property type="entry name" value="ApbA"/>
</dbReference>
<dbReference type="InterPro" id="IPR013328">
    <property type="entry name" value="6PGD_dom2"/>
</dbReference>
<protein>
    <recommendedName>
        <fullName evidence="4">2-dehydropantoate 2-reductase</fullName>
        <ecNumber evidence="4">1.1.1.169</ecNumber>
    </recommendedName>
    <alternativeName>
        <fullName evidence="4">Ketopantoate reductase</fullName>
    </alternativeName>
</protein>
<evidence type="ECO:0000313" key="7">
    <source>
        <dbReference type="EMBL" id="WAH35671.1"/>
    </source>
</evidence>
<dbReference type="InterPro" id="IPR013752">
    <property type="entry name" value="KPA_reductase"/>
</dbReference>
<dbReference type="SUPFAM" id="SSF51735">
    <property type="entry name" value="NAD(P)-binding Rossmann-fold domains"/>
    <property type="match status" value="1"/>
</dbReference>
<dbReference type="Pfam" id="PF08546">
    <property type="entry name" value="ApbA_C"/>
    <property type="match status" value="1"/>
</dbReference>
<evidence type="ECO:0000256" key="4">
    <source>
        <dbReference type="RuleBase" id="RU362068"/>
    </source>
</evidence>
<keyword evidence="8" id="KW-1185">Reference proteome</keyword>
<dbReference type="Pfam" id="PF02558">
    <property type="entry name" value="ApbA"/>
    <property type="match status" value="1"/>
</dbReference>
<dbReference type="InterPro" id="IPR008927">
    <property type="entry name" value="6-PGluconate_DH-like_C_sf"/>
</dbReference>
<comment type="pathway">
    <text evidence="4">Cofactor biosynthesis; (R)-pantothenate biosynthesis; (R)-pantoate from 3-methyl-2-oxobutanoate: step 2/2.</text>
</comment>
<keyword evidence="2 4" id="KW-0521">NADP</keyword>
<evidence type="ECO:0000256" key="1">
    <source>
        <dbReference type="ARBA" id="ARBA00007870"/>
    </source>
</evidence>
<sequence length="321" mass="35716">MRIVVAGAGAMGCRYGWKLFEANHDVLLADFWKDHVQAIQQNGLEVTTETSTLRVPISATEPEHIKGAADLILVLTKATQTESFMTHCRHLIGNHTYALTLQNGLGNVEVLEKFVPRNRLLAGVTMFATELIHPGSIVALGSGSTYLAPVGGDITHKIQLIVDTFQEAGLNAILSTNLQQIVWNKVAFNCVLNPLSTLMRASVMEVGSYSNIHELISYLLDEIMLVAKMEQVYLDKEQIMTTITEQFNPATSGHHLASMFQDIMKGQKTEIEFLNGAIVKYANRHHVSVPCNRLIVDLICMLEQIREQQTNWDTVQSVMSR</sequence>
<dbReference type="SUPFAM" id="SSF48179">
    <property type="entry name" value="6-phosphogluconate dehydrogenase C-terminal domain-like"/>
    <property type="match status" value="1"/>
</dbReference>
<reference evidence="7" key="1">
    <citation type="submission" date="2022-08" db="EMBL/GenBank/DDBJ databases">
        <title>Alicyclobacillus dauci DSM2870, complete genome.</title>
        <authorList>
            <person name="Wang Q."/>
            <person name="Cai R."/>
            <person name="Wang Z."/>
        </authorList>
    </citation>
    <scope>NUCLEOTIDE SEQUENCE</scope>
    <source>
        <strain evidence="7">DSM 28700</strain>
    </source>
</reference>
<dbReference type="NCBIfam" id="TIGR00745">
    <property type="entry name" value="apbA_panE"/>
    <property type="match status" value="1"/>
</dbReference>
<dbReference type="InterPro" id="IPR036291">
    <property type="entry name" value="NAD(P)-bd_dom_sf"/>
</dbReference>
<dbReference type="PANTHER" id="PTHR21708">
    <property type="entry name" value="PROBABLE 2-DEHYDROPANTOATE 2-REDUCTASE"/>
    <property type="match status" value="1"/>
</dbReference>
<dbReference type="RefSeq" id="WP_268042953.1">
    <property type="nucleotide sequence ID" value="NZ_CP104064.1"/>
</dbReference>
<name>A0ABY6YYM2_9BACL</name>
<keyword evidence="4" id="KW-0566">Pantothenate biosynthesis</keyword>
<comment type="catalytic activity">
    <reaction evidence="4">
        <text>(R)-pantoate + NADP(+) = 2-dehydropantoate + NADPH + H(+)</text>
        <dbReference type="Rhea" id="RHEA:16233"/>
        <dbReference type="ChEBI" id="CHEBI:11561"/>
        <dbReference type="ChEBI" id="CHEBI:15378"/>
        <dbReference type="ChEBI" id="CHEBI:15980"/>
        <dbReference type="ChEBI" id="CHEBI:57783"/>
        <dbReference type="ChEBI" id="CHEBI:58349"/>
        <dbReference type="EC" id="1.1.1.169"/>
    </reaction>
</comment>
<keyword evidence="3 4" id="KW-0560">Oxidoreductase</keyword>
<comment type="function">
    <text evidence="4">Catalyzes the NADPH-dependent reduction of ketopantoate into pantoic acid.</text>
</comment>